<proteinExistence type="predicted"/>
<dbReference type="OrthoDB" id="117306at2759"/>
<dbReference type="EMBL" id="NBNE01008169">
    <property type="protein sequence ID" value="OWY99789.1"/>
    <property type="molecule type" value="Genomic_DNA"/>
</dbReference>
<dbReference type="PANTHER" id="PTHR46599">
    <property type="entry name" value="PIGGYBAC TRANSPOSABLE ELEMENT-DERIVED PROTEIN 4"/>
    <property type="match status" value="1"/>
</dbReference>
<comment type="caution">
    <text evidence="1">The sequence shown here is derived from an EMBL/GenBank/DDBJ whole genome shotgun (WGS) entry which is preliminary data.</text>
</comment>
<protein>
    <submittedName>
        <fullName evidence="1">Uncharacterized protein</fullName>
    </submittedName>
</protein>
<accession>A0A225V5U3</accession>
<name>A0A225V5U3_9STRA</name>
<gene>
    <name evidence="1" type="ORF">PHMEG_00029153</name>
</gene>
<evidence type="ECO:0000313" key="2">
    <source>
        <dbReference type="Proteomes" id="UP000198211"/>
    </source>
</evidence>
<keyword evidence="2" id="KW-1185">Reference proteome</keyword>
<organism evidence="1 2">
    <name type="scientific">Phytophthora megakarya</name>
    <dbReference type="NCBI Taxonomy" id="4795"/>
    <lineage>
        <taxon>Eukaryota</taxon>
        <taxon>Sar</taxon>
        <taxon>Stramenopiles</taxon>
        <taxon>Oomycota</taxon>
        <taxon>Peronosporomycetes</taxon>
        <taxon>Peronosporales</taxon>
        <taxon>Peronosporaceae</taxon>
        <taxon>Phytophthora</taxon>
    </lineage>
</organism>
<dbReference type="AlphaFoldDB" id="A0A225V5U3"/>
<sequence>MLVPFKHFSINKSPQARLDRIWKIRPVVDVLQRTFSRGYKPPSVISFDEATLPSRSRFNHTRQFNKDKPVPQDNNCGDAAVLRNMNALLPPSDKSPWRLVITDRFYTSVKLALELLHRRMYITGTIGVDRSGYALGVVASKKYKTVNKQKVMVPPQGTVKLAQYKKFPKITAAIWMDRIPVHMLSSGRSRRLVTVGKSTACSLLYHFILIQSLIVL</sequence>
<evidence type="ECO:0000313" key="1">
    <source>
        <dbReference type="EMBL" id="OWY99789.1"/>
    </source>
</evidence>
<dbReference type="Proteomes" id="UP000198211">
    <property type="component" value="Unassembled WGS sequence"/>
</dbReference>
<reference evidence="2" key="1">
    <citation type="submission" date="2017-03" db="EMBL/GenBank/DDBJ databases">
        <title>Phytopthora megakarya and P. palmivora, two closely related causual agents of cacao black pod achieved similar genome size and gene model numbers by different mechanisms.</title>
        <authorList>
            <person name="Ali S."/>
            <person name="Shao J."/>
            <person name="Larry D.J."/>
            <person name="Kronmiller B."/>
            <person name="Shen D."/>
            <person name="Strem M.D."/>
            <person name="Melnick R.L."/>
            <person name="Guiltinan M.J."/>
            <person name="Tyler B.M."/>
            <person name="Meinhardt L.W."/>
            <person name="Bailey B.A."/>
        </authorList>
    </citation>
    <scope>NUCLEOTIDE SEQUENCE [LARGE SCALE GENOMIC DNA]</scope>
    <source>
        <strain evidence="2">zdho120</strain>
    </source>
</reference>
<dbReference type="PANTHER" id="PTHR46599:SF3">
    <property type="entry name" value="PIGGYBAC TRANSPOSABLE ELEMENT-DERIVED PROTEIN 4"/>
    <property type="match status" value="1"/>
</dbReference>
<dbReference type="STRING" id="4795.A0A225V5U3"/>